<feature type="non-terminal residue" evidence="2">
    <location>
        <position position="121"/>
    </location>
</feature>
<feature type="non-terminal residue" evidence="2">
    <location>
        <position position="1"/>
    </location>
</feature>
<feature type="compositionally biased region" description="Pro residues" evidence="1">
    <location>
        <begin position="1"/>
        <end position="20"/>
    </location>
</feature>
<protein>
    <submittedName>
        <fullName evidence="2">Uncharacterized protein</fullName>
    </submittedName>
</protein>
<proteinExistence type="predicted"/>
<gene>
    <name evidence="2" type="ORF">PIB30_068644</name>
</gene>
<organism evidence="2 3">
    <name type="scientific">Stylosanthes scabra</name>
    <dbReference type="NCBI Taxonomy" id="79078"/>
    <lineage>
        <taxon>Eukaryota</taxon>
        <taxon>Viridiplantae</taxon>
        <taxon>Streptophyta</taxon>
        <taxon>Embryophyta</taxon>
        <taxon>Tracheophyta</taxon>
        <taxon>Spermatophyta</taxon>
        <taxon>Magnoliopsida</taxon>
        <taxon>eudicotyledons</taxon>
        <taxon>Gunneridae</taxon>
        <taxon>Pentapetalae</taxon>
        <taxon>rosids</taxon>
        <taxon>fabids</taxon>
        <taxon>Fabales</taxon>
        <taxon>Fabaceae</taxon>
        <taxon>Papilionoideae</taxon>
        <taxon>50 kb inversion clade</taxon>
        <taxon>dalbergioids sensu lato</taxon>
        <taxon>Dalbergieae</taxon>
        <taxon>Pterocarpus clade</taxon>
        <taxon>Stylosanthes</taxon>
    </lineage>
</organism>
<sequence>QPPFQQQPPHFLPQPPPKPPQHNSVEATLEKLTLSTVGFEQSTNNFIEEARVNFKNHGEAIRNLEVQMGEISKQLAQRPPNVFPSDTIMNPRGECKAISVKMVEEAPEERQEAVVETKRIR</sequence>
<evidence type="ECO:0000313" key="2">
    <source>
        <dbReference type="EMBL" id="MED6186637.1"/>
    </source>
</evidence>
<dbReference type="EMBL" id="JASCZI010181982">
    <property type="protein sequence ID" value="MED6186637.1"/>
    <property type="molecule type" value="Genomic_DNA"/>
</dbReference>
<accession>A0ABU6WLA3</accession>
<keyword evidence="3" id="KW-1185">Reference proteome</keyword>
<reference evidence="2 3" key="1">
    <citation type="journal article" date="2023" name="Plants (Basel)">
        <title>Bridging the Gap: Combining Genomics and Transcriptomics Approaches to Understand Stylosanthes scabra, an Orphan Legume from the Brazilian Caatinga.</title>
        <authorList>
            <person name="Ferreira-Neto J.R.C."/>
            <person name="da Silva M.D."/>
            <person name="Binneck E."/>
            <person name="de Melo N.F."/>
            <person name="da Silva R.H."/>
            <person name="de Melo A.L.T.M."/>
            <person name="Pandolfi V."/>
            <person name="Bustamante F.O."/>
            <person name="Brasileiro-Vidal A.C."/>
            <person name="Benko-Iseppon A.M."/>
        </authorList>
    </citation>
    <scope>NUCLEOTIDE SEQUENCE [LARGE SCALE GENOMIC DNA]</scope>
    <source>
        <tissue evidence="2">Leaves</tissue>
    </source>
</reference>
<evidence type="ECO:0000256" key="1">
    <source>
        <dbReference type="SAM" id="MobiDB-lite"/>
    </source>
</evidence>
<evidence type="ECO:0000313" key="3">
    <source>
        <dbReference type="Proteomes" id="UP001341840"/>
    </source>
</evidence>
<dbReference type="Proteomes" id="UP001341840">
    <property type="component" value="Unassembled WGS sequence"/>
</dbReference>
<feature type="region of interest" description="Disordered" evidence="1">
    <location>
        <begin position="1"/>
        <end position="24"/>
    </location>
</feature>
<comment type="caution">
    <text evidence="2">The sequence shown here is derived from an EMBL/GenBank/DDBJ whole genome shotgun (WGS) entry which is preliminary data.</text>
</comment>
<name>A0ABU6WLA3_9FABA</name>